<dbReference type="Proteomes" id="UP000230273">
    <property type="component" value="Unassembled WGS sequence"/>
</dbReference>
<keyword evidence="4 5" id="KW-0694">RNA-binding</keyword>
<dbReference type="Gene3D" id="3.40.50.150">
    <property type="entry name" value="Vaccinia Virus protein VP39"/>
    <property type="match status" value="1"/>
</dbReference>
<comment type="similarity">
    <text evidence="5">Belongs to the class I-like SAM-binding methyltransferase superfamily. rRNA adenine N(6)-methyltransferase family.</text>
</comment>
<feature type="non-terminal residue" evidence="6">
    <location>
        <position position="74"/>
    </location>
</feature>
<feature type="binding site" evidence="5">
    <location>
        <position position="27"/>
    </location>
    <ligand>
        <name>S-adenosyl-L-methionine</name>
        <dbReference type="ChEBI" id="CHEBI:59789"/>
    </ligand>
</feature>
<evidence type="ECO:0000256" key="2">
    <source>
        <dbReference type="ARBA" id="ARBA00022679"/>
    </source>
</evidence>
<evidence type="ECO:0000256" key="1">
    <source>
        <dbReference type="ARBA" id="ARBA00022603"/>
    </source>
</evidence>
<evidence type="ECO:0000313" key="7">
    <source>
        <dbReference type="Proteomes" id="UP000230273"/>
    </source>
</evidence>
<evidence type="ECO:0000256" key="3">
    <source>
        <dbReference type="ARBA" id="ARBA00022691"/>
    </source>
</evidence>
<evidence type="ECO:0000256" key="4">
    <source>
        <dbReference type="ARBA" id="ARBA00022884"/>
    </source>
</evidence>
<dbReference type="InterPro" id="IPR029063">
    <property type="entry name" value="SAM-dependent_MTases_sf"/>
</dbReference>
<dbReference type="PANTHER" id="PTHR11727:SF7">
    <property type="entry name" value="DIMETHYLADENOSINE TRANSFERASE-RELATED"/>
    <property type="match status" value="1"/>
</dbReference>
<dbReference type="AlphaFoldDB" id="A0A2G9YWH5"/>
<keyword evidence="3 5" id="KW-0949">S-adenosyl-L-methionine</keyword>
<accession>A0A2G9YWH5</accession>
<dbReference type="EMBL" id="PCRP01000040">
    <property type="protein sequence ID" value="PIP23588.1"/>
    <property type="molecule type" value="Genomic_DNA"/>
</dbReference>
<proteinExistence type="inferred from homology"/>
<dbReference type="GO" id="GO:0003723">
    <property type="term" value="F:RNA binding"/>
    <property type="evidence" value="ECO:0007669"/>
    <property type="project" value="UniProtKB-UniRule"/>
</dbReference>
<name>A0A2G9YWH5_9BACT</name>
<protein>
    <submittedName>
        <fullName evidence="6">Ribosomal RNA small subunit methyltransferase A</fullName>
    </submittedName>
</protein>
<comment type="caution">
    <text evidence="5">Lacks conserved residue(s) required for the propagation of feature annotation.</text>
</comment>
<evidence type="ECO:0000313" key="6">
    <source>
        <dbReference type="EMBL" id="PIP23588.1"/>
    </source>
</evidence>
<organism evidence="6 7">
    <name type="scientific">Candidatus Nealsonbacteria bacterium CG23_combo_of_CG06-09_8_20_14_all_38_19</name>
    <dbReference type="NCBI Taxonomy" id="1974721"/>
    <lineage>
        <taxon>Bacteria</taxon>
        <taxon>Candidatus Nealsoniibacteriota</taxon>
    </lineage>
</organism>
<sequence length="74" mass="8132">MDLTSKDNIKKLFGKHETRSRKRLGQNFLVDKRVLGKIIEAANLGKEDTVLEIGAGIGTLTLELAKKAKKVIAV</sequence>
<dbReference type="GO" id="GO:0000179">
    <property type="term" value="F:rRNA (adenine-N6,N6-)-dimethyltransferase activity"/>
    <property type="evidence" value="ECO:0007669"/>
    <property type="project" value="UniProtKB-UniRule"/>
</dbReference>
<dbReference type="InterPro" id="IPR001737">
    <property type="entry name" value="KsgA/Erm"/>
</dbReference>
<comment type="caution">
    <text evidence="6">The sequence shown here is derived from an EMBL/GenBank/DDBJ whole genome shotgun (WGS) entry which is preliminary data.</text>
</comment>
<feature type="binding site" evidence="5">
    <location>
        <position position="54"/>
    </location>
    <ligand>
        <name>S-adenosyl-L-methionine</name>
        <dbReference type="ChEBI" id="CHEBI:59789"/>
    </ligand>
</feature>
<dbReference type="PROSITE" id="PS51689">
    <property type="entry name" value="SAM_RNA_A_N6_MT"/>
    <property type="match status" value="1"/>
</dbReference>
<dbReference type="SUPFAM" id="SSF53335">
    <property type="entry name" value="S-adenosyl-L-methionine-dependent methyltransferases"/>
    <property type="match status" value="1"/>
</dbReference>
<keyword evidence="2 5" id="KW-0808">Transferase</keyword>
<gene>
    <name evidence="6" type="ORF">COX36_02475</name>
</gene>
<reference evidence="6 7" key="1">
    <citation type="submission" date="2017-09" db="EMBL/GenBank/DDBJ databases">
        <title>Depth-based differentiation of microbial function through sediment-hosted aquifers and enrichment of novel symbionts in the deep terrestrial subsurface.</title>
        <authorList>
            <person name="Probst A.J."/>
            <person name="Ladd B."/>
            <person name="Jarett J.K."/>
            <person name="Geller-Mcgrath D.E."/>
            <person name="Sieber C.M."/>
            <person name="Emerson J.B."/>
            <person name="Anantharaman K."/>
            <person name="Thomas B.C."/>
            <person name="Malmstrom R."/>
            <person name="Stieglmeier M."/>
            <person name="Klingl A."/>
            <person name="Woyke T."/>
            <person name="Ryan C.M."/>
            <person name="Banfield J.F."/>
        </authorList>
    </citation>
    <scope>NUCLEOTIDE SEQUENCE [LARGE SCALE GENOMIC DNA]</scope>
    <source>
        <strain evidence="6">CG23_combo_of_CG06-09_8_20_14_all_38_19</strain>
    </source>
</reference>
<keyword evidence="1 5" id="KW-0489">Methyltransferase</keyword>
<feature type="binding site" evidence="5">
    <location>
        <position position="29"/>
    </location>
    <ligand>
        <name>S-adenosyl-L-methionine</name>
        <dbReference type="ChEBI" id="CHEBI:59789"/>
    </ligand>
</feature>
<dbReference type="PANTHER" id="PTHR11727">
    <property type="entry name" value="DIMETHYLADENOSINE TRANSFERASE"/>
    <property type="match status" value="1"/>
</dbReference>
<evidence type="ECO:0000256" key="5">
    <source>
        <dbReference type="PROSITE-ProRule" id="PRU01026"/>
    </source>
</evidence>
<dbReference type="Pfam" id="PF00398">
    <property type="entry name" value="RrnaAD"/>
    <property type="match status" value="1"/>
</dbReference>